<dbReference type="PANTHER" id="PTHR47703:SF2">
    <property type="entry name" value="D-AMINOACID AMINOTRANSFERASE-LIKE PLP-DEPENDENT ENZYMES SUPERFAMILY PROTEIN"/>
    <property type="match status" value="1"/>
</dbReference>
<comment type="caution">
    <text evidence="2">The sequence shown here is derived from an EMBL/GenBank/DDBJ whole genome shotgun (WGS) entry which is preliminary data.</text>
</comment>
<dbReference type="PANTHER" id="PTHR47703">
    <property type="entry name" value="D-AMINOACID AMINOTRANSFERASE-LIKE PLP-DEPENDENT ENZYMES SUPERFAMILY PROTEIN"/>
    <property type="match status" value="1"/>
</dbReference>
<evidence type="ECO:0000256" key="1">
    <source>
        <dbReference type="SAM" id="SignalP"/>
    </source>
</evidence>
<dbReference type="Pfam" id="PF01063">
    <property type="entry name" value="Aminotran_4"/>
    <property type="match status" value="1"/>
</dbReference>
<evidence type="ECO:0000313" key="3">
    <source>
        <dbReference type="Proteomes" id="UP001054902"/>
    </source>
</evidence>
<dbReference type="Gene3D" id="3.20.10.10">
    <property type="entry name" value="D-amino Acid Aminotransferase, subunit A, domain 2"/>
    <property type="match status" value="1"/>
</dbReference>
<accession>A0AAD3CI04</accession>
<dbReference type="GO" id="GO:0003824">
    <property type="term" value="F:catalytic activity"/>
    <property type="evidence" value="ECO:0007669"/>
    <property type="project" value="InterPro"/>
</dbReference>
<reference evidence="2 3" key="1">
    <citation type="journal article" date="2021" name="Sci. Rep.">
        <title>The genome of the diatom Chaetoceros tenuissimus carries an ancient integrated fragment of an extant virus.</title>
        <authorList>
            <person name="Hongo Y."/>
            <person name="Kimura K."/>
            <person name="Takaki Y."/>
            <person name="Yoshida Y."/>
            <person name="Baba S."/>
            <person name="Kobayashi G."/>
            <person name="Nagasaki K."/>
            <person name="Hano T."/>
            <person name="Tomaru Y."/>
        </authorList>
    </citation>
    <scope>NUCLEOTIDE SEQUENCE [LARGE SCALE GENOMIC DNA]</scope>
    <source>
        <strain evidence="2 3">NIES-3715</strain>
    </source>
</reference>
<sequence length="429" mass="48746">MMNLISYVLLLCSLQFVQSFIALSPSKTAVQSLESVVQQKRLSSALKSQPKDSTSTAKPRESWSCTIDIQQKDKIKDYLLKKLANGQHYEKDGMKYSLNSPREWMESIEAETGEGGAYTVLRADVQNQNNQKTRIYNQDFHLERLERSYRKLLVSQHIQDDLNDDHIQTAIQDSKNMIQALMQKAVEDLKFEHSHGVGHVIVLMITILWSKDEGNAIKVQSHAFSTNTPSLPHEYNPKPITAFIAIPGNDEEVLPSRHDNYPEAKLSSWCRVRRPLELKFKTENIGEVLLTRIDSSGDVELLEGLTSNLFVVYKDGSIRTCSTLDALDGCARNFVISAAKEIGLKISHEPITINDAKNGLWGEVFVTSAIRLVIPVGSIMIPVYDDDGNISMENLWMEEPLETLDWKSSGRRWQTIYYRIKNQINMQIK</sequence>
<dbReference type="InterPro" id="IPR043132">
    <property type="entry name" value="BCAT-like_C"/>
</dbReference>
<dbReference type="Proteomes" id="UP001054902">
    <property type="component" value="Unassembled WGS sequence"/>
</dbReference>
<dbReference type="InterPro" id="IPR036038">
    <property type="entry name" value="Aminotransferase-like"/>
</dbReference>
<keyword evidence="3" id="KW-1185">Reference proteome</keyword>
<gene>
    <name evidence="2" type="ORF">CTEN210_02956</name>
</gene>
<organism evidence="2 3">
    <name type="scientific">Chaetoceros tenuissimus</name>
    <dbReference type="NCBI Taxonomy" id="426638"/>
    <lineage>
        <taxon>Eukaryota</taxon>
        <taxon>Sar</taxon>
        <taxon>Stramenopiles</taxon>
        <taxon>Ochrophyta</taxon>
        <taxon>Bacillariophyta</taxon>
        <taxon>Coscinodiscophyceae</taxon>
        <taxon>Chaetocerotophycidae</taxon>
        <taxon>Chaetocerotales</taxon>
        <taxon>Chaetocerotaceae</taxon>
        <taxon>Chaetoceros</taxon>
    </lineage>
</organism>
<protein>
    <submittedName>
        <fullName evidence="2">Uncharacterized protein</fullName>
    </submittedName>
</protein>
<keyword evidence="1" id="KW-0732">Signal</keyword>
<feature type="signal peptide" evidence="1">
    <location>
        <begin position="1"/>
        <end position="19"/>
    </location>
</feature>
<name>A0AAD3CI04_9STRA</name>
<dbReference type="SUPFAM" id="SSF56752">
    <property type="entry name" value="D-aminoacid aminotransferase-like PLP-dependent enzymes"/>
    <property type="match status" value="1"/>
</dbReference>
<feature type="chain" id="PRO_5042186110" evidence="1">
    <location>
        <begin position="20"/>
        <end position="429"/>
    </location>
</feature>
<dbReference type="InterPro" id="IPR001544">
    <property type="entry name" value="Aminotrans_IV"/>
</dbReference>
<dbReference type="AlphaFoldDB" id="A0AAD3CI04"/>
<dbReference type="EMBL" id="BLLK01000022">
    <property type="protein sequence ID" value="GFH46482.1"/>
    <property type="molecule type" value="Genomic_DNA"/>
</dbReference>
<proteinExistence type="predicted"/>
<evidence type="ECO:0000313" key="2">
    <source>
        <dbReference type="EMBL" id="GFH46482.1"/>
    </source>
</evidence>